<dbReference type="RefSeq" id="WP_034345038.1">
    <property type="nucleotide sequence ID" value="NZ_FZNG01000035.1"/>
</dbReference>
<name>A0A099VEE7_9HELI</name>
<protein>
    <submittedName>
        <fullName evidence="1">Uncharacterized protein</fullName>
    </submittedName>
</protein>
<reference evidence="1 2" key="1">
    <citation type="journal article" date="2014" name="Genome Announc.">
        <title>Draft genome sequences of eight enterohepatic helicobacter species isolated from both laboratory and wild rodents.</title>
        <authorList>
            <person name="Sheh A."/>
            <person name="Shen Z."/>
            <person name="Fox J.G."/>
        </authorList>
    </citation>
    <scope>NUCLEOTIDE SEQUENCE [LARGE SCALE GENOMIC DNA]</scope>
    <source>
        <strain evidence="1 2">ATCC 700114</strain>
    </source>
</reference>
<evidence type="ECO:0000313" key="2">
    <source>
        <dbReference type="Proteomes" id="UP000029878"/>
    </source>
</evidence>
<comment type="caution">
    <text evidence="1">The sequence shown here is derived from an EMBL/GenBank/DDBJ whole genome shotgun (WGS) entry which is preliminary data.</text>
</comment>
<dbReference type="Proteomes" id="UP000029878">
    <property type="component" value="Unassembled WGS sequence"/>
</dbReference>
<dbReference type="OrthoDB" id="9923623at2"/>
<dbReference type="AlphaFoldDB" id="A0A099VEE7"/>
<dbReference type="EMBL" id="JRPL02000002">
    <property type="protein sequence ID" value="TLD84656.1"/>
    <property type="molecule type" value="Genomic_DNA"/>
</dbReference>
<evidence type="ECO:0000313" key="1">
    <source>
        <dbReference type="EMBL" id="TLD84656.1"/>
    </source>
</evidence>
<proteinExistence type="predicted"/>
<gene>
    <name evidence="1" type="ORF">LS81_001210</name>
</gene>
<organism evidence="1 2">
    <name type="scientific">Helicobacter trogontum</name>
    <dbReference type="NCBI Taxonomy" id="50960"/>
    <lineage>
        <taxon>Bacteria</taxon>
        <taxon>Pseudomonadati</taxon>
        <taxon>Campylobacterota</taxon>
        <taxon>Epsilonproteobacteria</taxon>
        <taxon>Campylobacterales</taxon>
        <taxon>Helicobacteraceae</taxon>
        <taxon>Helicobacter</taxon>
    </lineage>
</organism>
<sequence length="139" mass="15906">MKKEITEYTFNRFLLKICPFGSLDIYKALEILGGIYHESETADILSDLIYESLENKLFTDIKNIDVCYLAIGHILQKAQIKLNNAGHNIDLHEILNPYYNYLDSSFDCGCDALAQALEIETELENMELLQAIINNEINL</sequence>
<accession>A0A099VEE7</accession>